<accession>A0ABS0NIR2</accession>
<comment type="caution">
    <text evidence="2">The sequence shown here is derived from an EMBL/GenBank/DDBJ whole genome shotgun (WGS) entry which is preliminary data.</text>
</comment>
<dbReference type="Pfam" id="PF13560">
    <property type="entry name" value="HTH_31"/>
    <property type="match status" value="1"/>
</dbReference>
<dbReference type="Gene3D" id="1.10.260.40">
    <property type="entry name" value="lambda repressor-like DNA-binding domains"/>
    <property type="match status" value="1"/>
</dbReference>
<dbReference type="InterPro" id="IPR010982">
    <property type="entry name" value="Lambda_DNA-bd_dom_sf"/>
</dbReference>
<feature type="domain" description="HTH cro/C1-type" evidence="1">
    <location>
        <begin position="18"/>
        <end position="74"/>
    </location>
</feature>
<dbReference type="Pfam" id="PF19054">
    <property type="entry name" value="DUF5753"/>
    <property type="match status" value="1"/>
</dbReference>
<evidence type="ECO:0000313" key="3">
    <source>
        <dbReference type="Proteomes" id="UP000807371"/>
    </source>
</evidence>
<dbReference type="PROSITE" id="PS50943">
    <property type="entry name" value="HTH_CROC1"/>
    <property type="match status" value="1"/>
</dbReference>
<dbReference type="InterPro" id="IPR043917">
    <property type="entry name" value="DUF5753"/>
</dbReference>
<dbReference type="CDD" id="cd00093">
    <property type="entry name" value="HTH_XRE"/>
    <property type="match status" value="1"/>
</dbReference>
<organism evidence="2 3">
    <name type="scientific">Streptomyces pactum</name>
    <dbReference type="NCBI Taxonomy" id="68249"/>
    <lineage>
        <taxon>Bacteria</taxon>
        <taxon>Bacillati</taxon>
        <taxon>Actinomycetota</taxon>
        <taxon>Actinomycetes</taxon>
        <taxon>Kitasatosporales</taxon>
        <taxon>Streptomycetaceae</taxon>
        <taxon>Streptomyces</taxon>
    </lineage>
</organism>
<name>A0ABS0NIR2_9ACTN</name>
<dbReference type="Proteomes" id="UP000807371">
    <property type="component" value="Unassembled WGS sequence"/>
</dbReference>
<proteinExistence type="predicted"/>
<dbReference type="RefSeq" id="WP_197988682.1">
    <property type="nucleotide sequence ID" value="NZ_JACYXC010000001.1"/>
</dbReference>
<keyword evidence="3" id="KW-1185">Reference proteome</keyword>
<evidence type="ECO:0000259" key="1">
    <source>
        <dbReference type="PROSITE" id="PS50943"/>
    </source>
</evidence>
<dbReference type="EMBL" id="JACYXC010000001">
    <property type="protein sequence ID" value="MBH5335075.1"/>
    <property type="molecule type" value="Genomic_DNA"/>
</dbReference>
<dbReference type="InterPro" id="IPR001387">
    <property type="entry name" value="Cro/C1-type_HTH"/>
</dbReference>
<reference evidence="2 3" key="1">
    <citation type="submission" date="2020-09" db="EMBL/GenBank/DDBJ databases">
        <title>Biosynthesis of the nuclear factor of activated T cells inhibitor NFAT-133 and its congeners in Streptomyces pactum.</title>
        <authorList>
            <person name="Zhou W."/>
            <person name="Posri P."/>
            <person name="Abugrain M.E."/>
            <person name="Weisberg A.J."/>
            <person name="Chang J.H."/>
            <person name="Mahmud T."/>
        </authorList>
    </citation>
    <scope>NUCLEOTIDE SEQUENCE [LARGE SCALE GENOMIC DNA]</scope>
    <source>
        <strain evidence="2 3">ATCC 27456</strain>
    </source>
</reference>
<evidence type="ECO:0000313" key="2">
    <source>
        <dbReference type="EMBL" id="MBH5335075.1"/>
    </source>
</evidence>
<sequence length="291" mass="33145">MAAPHRPTARRIALGHELRELRKRARLSLEEAVQDLSFSDTKLQRVETGLQDLRSAGDLRKLLERYGVTDEEEIERLVATQREAASREWWTPVATELTAGMPRFLGIETAAQEIRAYHPTIILGLLQTEAYARTRHESAKPIDETTTEFIEQSVEVRMKRKEALTRDEDPLKFWAILNESALRHVVGDAELMCEQYDEIARLAALDNVTVQVLPQSMRGYLFEHNFSIMILGDTMPTTIQVDTPFGNASSVSDKRREVGRFSRQFEALSRSALPPEDTPTFLHQLSREITA</sequence>
<protein>
    <submittedName>
        <fullName evidence="2">Helix-turn-helix domain-containing protein</fullName>
    </submittedName>
</protein>
<dbReference type="SUPFAM" id="SSF47413">
    <property type="entry name" value="lambda repressor-like DNA-binding domains"/>
    <property type="match status" value="1"/>
</dbReference>
<gene>
    <name evidence="2" type="ORF">IHE55_09810</name>
</gene>